<keyword evidence="3" id="KW-1185">Reference proteome</keyword>
<dbReference type="RefSeq" id="WP_109742570.1">
    <property type="nucleotide sequence ID" value="NZ_QGGO01000008.1"/>
</dbReference>
<evidence type="ECO:0000256" key="1">
    <source>
        <dbReference type="SAM" id="SignalP"/>
    </source>
</evidence>
<evidence type="ECO:0000313" key="3">
    <source>
        <dbReference type="Proteomes" id="UP000245489"/>
    </source>
</evidence>
<dbReference type="EMBL" id="QGGO01000008">
    <property type="protein sequence ID" value="PWK26995.1"/>
    <property type="molecule type" value="Genomic_DNA"/>
</dbReference>
<sequence length="146" mass="17392">MKKTIIVFFLAFVTNICLAQNKSHAFFMIGNYAYPEWEKLEFDFTDEGREITYSYRKNESGHKLMVLGTKYVRNQKVLMVRIPKYNKIYLIFRDRKNRRILMTSEDNTYKKYFPLGYEGPVDGRGTYCDSCANEPDEAFYILDSFF</sequence>
<dbReference type="Proteomes" id="UP000245489">
    <property type="component" value="Unassembled WGS sequence"/>
</dbReference>
<proteinExistence type="predicted"/>
<accession>A0A316ECA4</accession>
<protein>
    <submittedName>
        <fullName evidence="2">Uncharacterized protein</fullName>
    </submittedName>
</protein>
<gene>
    <name evidence="2" type="ORF">LV89_01807</name>
</gene>
<dbReference type="OrthoDB" id="958471at2"/>
<feature type="signal peptide" evidence="1">
    <location>
        <begin position="1"/>
        <end position="19"/>
    </location>
</feature>
<dbReference type="AlphaFoldDB" id="A0A316ECA4"/>
<comment type="caution">
    <text evidence="2">The sequence shown here is derived from an EMBL/GenBank/DDBJ whole genome shotgun (WGS) entry which is preliminary data.</text>
</comment>
<feature type="chain" id="PRO_5016322387" evidence="1">
    <location>
        <begin position="20"/>
        <end position="146"/>
    </location>
</feature>
<name>A0A316ECA4_9BACT</name>
<keyword evidence="1" id="KW-0732">Signal</keyword>
<reference evidence="2 3" key="1">
    <citation type="submission" date="2018-05" db="EMBL/GenBank/DDBJ databases">
        <title>Genomic Encyclopedia of Archaeal and Bacterial Type Strains, Phase II (KMG-II): from individual species to whole genera.</title>
        <authorList>
            <person name="Goeker M."/>
        </authorList>
    </citation>
    <scope>NUCLEOTIDE SEQUENCE [LARGE SCALE GENOMIC DNA]</scope>
    <source>
        <strain evidence="2 3">DSM 22214</strain>
    </source>
</reference>
<organism evidence="2 3">
    <name type="scientific">Arcicella aurantiaca</name>
    <dbReference type="NCBI Taxonomy" id="591202"/>
    <lineage>
        <taxon>Bacteria</taxon>
        <taxon>Pseudomonadati</taxon>
        <taxon>Bacteroidota</taxon>
        <taxon>Cytophagia</taxon>
        <taxon>Cytophagales</taxon>
        <taxon>Flectobacillaceae</taxon>
        <taxon>Arcicella</taxon>
    </lineage>
</organism>
<evidence type="ECO:0000313" key="2">
    <source>
        <dbReference type="EMBL" id="PWK26995.1"/>
    </source>
</evidence>